<feature type="binding site" evidence="16">
    <location>
        <position position="81"/>
    </location>
    <ligand>
        <name>Mg(2+)</name>
        <dbReference type="ChEBI" id="CHEBI:18420"/>
        <note>ligand shared between all trimeric partners</note>
    </ligand>
</feature>
<dbReference type="Proteomes" id="UP000231179">
    <property type="component" value="Chromosome"/>
</dbReference>
<dbReference type="PANTHER" id="PTHR34382:SF9">
    <property type="entry name" value="PHOSPHOTRANSFERASE SYSTEM SUGAR-SPECIFIC EII COMPONENT"/>
    <property type="match status" value="1"/>
</dbReference>
<dbReference type="GO" id="GO:0005737">
    <property type="term" value="C:cytoplasm"/>
    <property type="evidence" value="ECO:0007669"/>
    <property type="project" value="UniProtKB-SubCell"/>
</dbReference>
<evidence type="ECO:0000256" key="12">
    <source>
        <dbReference type="ARBA" id="ARBA00030293"/>
    </source>
</evidence>
<gene>
    <name evidence="18" type="primary">celC</name>
    <name evidence="18" type="ORF">SCLAR_v1c07580</name>
</gene>
<organism evidence="18 19">
    <name type="scientific">Spiroplasma clarkii</name>
    <dbReference type="NCBI Taxonomy" id="2139"/>
    <lineage>
        <taxon>Bacteria</taxon>
        <taxon>Bacillati</taxon>
        <taxon>Mycoplasmatota</taxon>
        <taxon>Mollicutes</taxon>
        <taxon>Entomoplasmatales</taxon>
        <taxon>Spiroplasmataceae</taxon>
        <taxon>Spiroplasma</taxon>
    </lineage>
</organism>
<dbReference type="AlphaFoldDB" id="A0A2K8KHB2"/>
<evidence type="ECO:0000256" key="7">
    <source>
        <dbReference type="ARBA" id="ARBA00022597"/>
    </source>
</evidence>
<evidence type="ECO:0000256" key="2">
    <source>
        <dbReference type="ARBA" id="ARBA00011233"/>
    </source>
</evidence>
<proteinExistence type="predicted"/>
<comment type="subcellular location">
    <subcellularLocation>
        <location evidence="1">Cytoplasm</location>
    </subcellularLocation>
</comment>
<keyword evidence="10 16" id="KW-0479">Metal-binding</keyword>
<evidence type="ECO:0000256" key="14">
    <source>
        <dbReference type="ARBA" id="ARBA00032708"/>
    </source>
</evidence>
<dbReference type="InterPro" id="IPR003188">
    <property type="entry name" value="PTS_IIA_lac/cel"/>
</dbReference>
<evidence type="ECO:0000256" key="8">
    <source>
        <dbReference type="ARBA" id="ARBA00022679"/>
    </source>
</evidence>
<keyword evidence="19" id="KW-1185">Reference proteome</keyword>
<keyword evidence="8" id="KW-0808">Transferase</keyword>
<evidence type="ECO:0000256" key="11">
    <source>
        <dbReference type="ARBA" id="ARBA00022842"/>
    </source>
</evidence>
<dbReference type="EMBL" id="CP024870">
    <property type="protein sequence ID" value="ATX71073.1"/>
    <property type="molecule type" value="Genomic_DNA"/>
</dbReference>
<keyword evidence="4" id="KW-0813">Transport</keyword>
<keyword evidence="7" id="KW-0762">Sugar transport</keyword>
<dbReference type="PIRSF" id="PIRSF000699">
    <property type="entry name" value="PTS_IILac_III"/>
    <property type="match status" value="1"/>
</dbReference>
<dbReference type="GO" id="GO:0016740">
    <property type="term" value="F:transferase activity"/>
    <property type="evidence" value="ECO:0007669"/>
    <property type="project" value="UniProtKB-KW"/>
</dbReference>
<reference evidence="18 19" key="1">
    <citation type="submission" date="2017-11" db="EMBL/GenBank/DDBJ databases">
        <title>Complete genome sequence of Spiroplasma clarkii CN-5 (DSM 19994).</title>
        <authorList>
            <person name="Tsai Y.-M."/>
            <person name="Chang A."/>
            <person name="Lo W.-S."/>
            <person name="Kuo C.-H."/>
        </authorList>
    </citation>
    <scope>NUCLEOTIDE SEQUENCE [LARGE SCALE GENOMIC DNA]</scope>
    <source>
        <strain evidence="18 19">CN-5</strain>
    </source>
</reference>
<dbReference type="SUPFAM" id="SSF46973">
    <property type="entry name" value="Enzyme IIa from lactose specific PTS, IIa-lac"/>
    <property type="match status" value="1"/>
</dbReference>
<keyword evidence="9" id="KW-0598">Phosphotransferase system</keyword>
<feature type="modified residue" description="Phosphohistidine; by HPr" evidence="17">
    <location>
        <position position="78"/>
    </location>
</feature>
<evidence type="ECO:0000256" key="13">
    <source>
        <dbReference type="ARBA" id="ARBA00031467"/>
    </source>
</evidence>
<dbReference type="GO" id="GO:0046872">
    <property type="term" value="F:metal ion binding"/>
    <property type="evidence" value="ECO:0007669"/>
    <property type="project" value="UniProtKB-KW"/>
</dbReference>
<evidence type="ECO:0000256" key="5">
    <source>
        <dbReference type="ARBA" id="ARBA00022490"/>
    </source>
</evidence>
<dbReference type="Gene3D" id="1.20.58.80">
    <property type="entry name" value="Phosphotransferase system, lactose/cellobiose-type IIA subunit"/>
    <property type="match status" value="1"/>
</dbReference>
<sequence length="104" mass="11778">MKKINWEEVSMTIISYAGMAKSNAVLAIGEAENGAFEKADSLLKEADEMMIVAEKAHMDIIVQEAQGVQHDFKVLFMHAEDQMLTTQTLMILVQKFINLYKKLK</sequence>
<dbReference type="PANTHER" id="PTHR34382">
    <property type="entry name" value="PTS SYSTEM N,N'-DIACETYLCHITOBIOSE-SPECIFIC EIIA COMPONENT"/>
    <property type="match status" value="1"/>
</dbReference>
<evidence type="ECO:0000256" key="4">
    <source>
        <dbReference type="ARBA" id="ARBA00022448"/>
    </source>
</evidence>
<dbReference type="InterPro" id="IPR036542">
    <property type="entry name" value="PTS_IIA_lac/cel_sf"/>
</dbReference>
<evidence type="ECO:0000256" key="3">
    <source>
        <dbReference type="ARBA" id="ARBA00014322"/>
    </source>
</evidence>
<evidence type="ECO:0000256" key="1">
    <source>
        <dbReference type="ARBA" id="ARBA00004496"/>
    </source>
</evidence>
<keyword evidence="6" id="KW-0597">Phosphoprotein</keyword>
<dbReference type="PROSITE" id="PS51095">
    <property type="entry name" value="PTS_EIIA_TYPE_3"/>
    <property type="match status" value="1"/>
</dbReference>
<evidence type="ECO:0000256" key="9">
    <source>
        <dbReference type="ARBA" id="ARBA00022683"/>
    </source>
</evidence>
<comment type="subunit">
    <text evidence="2">Homotrimer.</text>
</comment>
<evidence type="ECO:0000256" key="16">
    <source>
        <dbReference type="PIRSR" id="PIRSR000699-2"/>
    </source>
</evidence>
<evidence type="ECO:0000256" key="17">
    <source>
        <dbReference type="PROSITE-ProRule" id="PRU00418"/>
    </source>
</evidence>
<name>A0A2K8KHB2_9MOLU</name>
<evidence type="ECO:0000256" key="10">
    <source>
        <dbReference type="ARBA" id="ARBA00022723"/>
    </source>
</evidence>
<keyword evidence="5" id="KW-0963">Cytoplasm</keyword>
<dbReference type="RefSeq" id="WP_100254614.1">
    <property type="nucleotide sequence ID" value="NZ_CP024870.1"/>
</dbReference>
<keyword evidence="11 16" id="KW-0460">Magnesium</keyword>
<feature type="active site" description="Tele-phosphohistidine intermediate" evidence="15">
    <location>
        <position position="78"/>
    </location>
</feature>
<accession>A0A2K8KHB2</accession>
<evidence type="ECO:0000313" key="19">
    <source>
        <dbReference type="Proteomes" id="UP000231179"/>
    </source>
</evidence>
<dbReference type="Pfam" id="PF02255">
    <property type="entry name" value="PTS_IIA"/>
    <property type="match status" value="1"/>
</dbReference>
<comment type="cofactor">
    <cofactor evidence="16">
        <name>Mg(2+)</name>
        <dbReference type="ChEBI" id="CHEBI:18420"/>
    </cofactor>
    <text evidence="16">Binds 1 Mg(2+) ion per trimer.</text>
</comment>
<protein>
    <recommendedName>
        <fullName evidence="3">PTS system lactose-specific EIIA component</fullName>
    </recommendedName>
    <alternativeName>
        <fullName evidence="12">EIIA-Lac</fullName>
    </alternativeName>
    <alternativeName>
        <fullName evidence="14">EIII-Lac</fullName>
    </alternativeName>
    <alternativeName>
        <fullName evidence="13">Lactose-specific phosphotransferase enzyme IIA component</fullName>
    </alternativeName>
</protein>
<evidence type="ECO:0000256" key="6">
    <source>
        <dbReference type="ARBA" id="ARBA00022553"/>
    </source>
</evidence>
<evidence type="ECO:0000256" key="15">
    <source>
        <dbReference type="PIRSR" id="PIRSR000699-1"/>
    </source>
</evidence>
<evidence type="ECO:0000313" key="18">
    <source>
        <dbReference type="EMBL" id="ATX71073.1"/>
    </source>
</evidence>
<dbReference type="GO" id="GO:0009401">
    <property type="term" value="P:phosphoenolpyruvate-dependent sugar phosphotransferase system"/>
    <property type="evidence" value="ECO:0007669"/>
    <property type="project" value="UniProtKB-KW"/>
</dbReference>